<dbReference type="Proteomes" id="UP001595445">
    <property type="component" value="Unassembled WGS sequence"/>
</dbReference>
<keyword evidence="2" id="KW-1185">Reference proteome</keyword>
<sequence>MIEDAPIGHLKDFLCQSDENFEAAAKVTDAALQADLDDEGIKTRLLQDLNELPKELLQPVEVECQRALGLTEAKGPSALQEIAERNLDNEEHEEFEAQPGDLAKALWAHARHRKIFDDAVSYKNIRSWRNAGRLFAAFSVDRDPEALRFAASEIDTDKLGTAIGKRLKSSRKLSFSVIDLPKVPEYPASVLVIVRFAGQQTSVATHGEHGERRLMYYLPQDEAVLIYTPSLERIEVAATRAAVRRAVADCFAVETLGHDLSSRPLVEESYDTSRFLKTVELSLPDVPGCTVLSAKLTELELRIADWNTKLGVKVSAKLDMEDVVERYLAPGKVFRLALGVSKVLLQICFQGQHDAKEQILEIAISDGNSCSLNSERDPGRREFGRRVLEAWSIMRVFRDLTEEEVGAFIPIMAELWELDEKVQKGTFFTSRGIKTELLERASLIKRKEVEPVVIEDDDPEVEGPSNVDRTVFAVDLDWIQERLITAVKSILQTVTPDDTFGSAILLGLTKIDEQEVPCYLARGLGELKTFSRIDEFLRARSVLGPGIVFTGTVVAPRLVGANVIVPLSAVSSVEPQISIDRDALAIAFRAGRSLALGAGTLELVVEEGGEAARLHVPGRPPLDLIGEPSVQAFRLLVAAAKLGAPPVKAGDLIASSSSAGFQQMIGSTRWPVVEGYVEQVPPRRWKLKGY</sequence>
<name>A0ABV7DVB5_9RHOB</name>
<proteinExistence type="predicted"/>
<protein>
    <submittedName>
        <fullName evidence="1">Uncharacterized protein</fullName>
    </submittedName>
</protein>
<reference evidence="2" key="1">
    <citation type="journal article" date="2019" name="Int. J. Syst. Evol. Microbiol.">
        <title>The Global Catalogue of Microorganisms (GCM) 10K type strain sequencing project: providing services to taxonomists for standard genome sequencing and annotation.</title>
        <authorList>
            <consortium name="The Broad Institute Genomics Platform"/>
            <consortium name="The Broad Institute Genome Sequencing Center for Infectious Disease"/>
            <person name="Wu L."/>
            <person name="Ma J."/>
        </authorList>
    </citation>
    <scope>NUCLEOTIDE SEQUENCE [LARGE SCALE GENOMIC DNA]</scope>
    <source>
        <strain evidence="2">KCTC 62102</strain>
    </source>
</reference>
<evidence type="ECO:0000313" key="1">
    <source>
        <dbReference type="EMBL" id="MFC3086295.1"/>
    </source>
</evidence>
<gene>
    <name evidence="1" type="ORF">ACFOD6_09580</name>
</gene>
<dbReference type="RefSeq" id="WP_197646777.1">
    <property type="nucleotide sequence ID" value="NZ_JAEACP010000020.1"/>
</dbReference>
<evidence type="ECO:0000313" key="2">
    <source>
        <dbReference type="Proteomes" id="UP001595445"/>
    </source>
</evidence>
<comment type="caution">
    <text evidence="1">The sequence shown here is derived from an EMBL/GenBank/DDBJ whole genome shotgun (WGS) entry which is preliminary data.</text>
</comment>
<organism evidence="1 2">
    <name type="scientific">Tabrizicola soli</name>
    <dbReference type="NCBI Taxonomy" id="2185115"/>
    <lineage>
        <taxon>Bacteria</taxon>
        <taxon>Pseudomonadati</taxon>
        <taxon>Pseudomonadota</taxon>
        <taxon>Alphaproteobacteria</taxon>
        <taxon>Rhodobacterales</taxon>
        <taxon>Paracoccaceae</taxon>
        <taxon>Tabrizicola</taxon>
    </lineage>
</organism>
<dbReference type="EMBL" id="JBHRSM010000016">
    <property type="protein sequence ID" value="MFC3086295.1"/>
    <property type="molecule type" value="Genomic_DNA"/>
</dbReference>
<accession>A0ABV7DVB5</accession>